<dbReference type="Proteomes" id="UP000295706">
    <property type="component" value="Unassembled WGS sequence"/>
</dbReference>
<keyword evidence="4" id="KW-1185">Reference proteome</keyword>
<dbReference type="InterPro" id="IPR031345">
    <property type="entry name" value="T9SS_Plug_N"/>
</dbReference>
<dbReference type="OrthoDB" id="1522602at2"/>
<keyword evidence="1" id="KW-0732">Signal</keyword>
<protein>
    <submittedName>
        <fullName evidence="3">DUF5103 domain-containing protein</fullName>
    </submittedName>
</protein>
<name>A0A4R4K458_9BACT</name>
<feature type="chain" id="PRO_5020180497" evidence="1">
    <location>
        <begin position="21"/>
        <end position="429"/>
    </location>
</feature>
<comment type="caution">
    <text evidence="3">The sequence shown here is derived from an EMBL/GenBank/DDBJ whole genome shotgun (WGS) entry which is preliminary data.</text>
</comment>
<accession>A0A4R4K458</accession>
<dbReference type="EMBL" id="SMJU01000014">
    <property type="protein sequence ID" value="TDB61402.1"/>
    <property type="molecule type" value="Genomic_DNA"/>
</dbReference>
<evidence type="ECO:0000313" key="3">
    <source>
        <dbReference type="EMBL" id="TDB61402.1"/>
    </source>
</evidence>
<evidence type="ECO:0000313" key="4">
    <source>
        <dbReference type="Proteomes" id="UP000295706"/>
    </source>
</evidence>
<evidence type="ECO:0000256" key="1">
    <source>
        <dbReference type="SAM" id="SignalP"/>
    </source>
</evidence>
<proteinExistence type="predicted"/>
<dbReference type="Pfam" id="PF17116">
    <property type="entry name" value="T9SS_plug_1st"/>
    <property type="match status" value="1"/>
</dbReference>
<dbReference type="AlphaFoldDB" id="A0A4R4K458"/>
<feature type="domain" description="Type 9 secretion system plug protein N-terminal" evidence="2">
    <location>
        <begin position="36"/>
        <end position="163"/>
    </location>
</feature>
<feature type="signal peptide" evidence="1">
    <location>
        <begin position="1"/>
        <end position="20"/>
    </location>
</feature>
<reference evidence="3 4" key="1">
    <citation type="submission" date="2019-02" db="EMBL/GenBank/DDBJ databases">
        <title>Arundinibacter roseus gen. nov., sp. nov., a new member of the family Cytophagaceae.</title>
        <authorList>
            <person name="Szuroczki S."/>
            <person name="Khayer B."/>
            <person name="Sproer C."/>
            <person name="Toumi M."/>
            <person name="Szabo A."/>
            <person name="Felfoldi T."/>
            <person name="Schumann P."/>
            <person name="Toth E."/>
        </authorList>
    </citation>
    <scope>NUCLEOTIDE SEQUENCE [LARGE SCALE GENOMIC DNA]</scope>
    <source>
        <strain evidence="3 4">DMA-k-7a</strain>
    </source>
</reference>
<evidence type="ECO:0000259" key="2">
    <source>
        <dbReference type="Pfam" id="PF17116"/>
    </source>
</evidence>
<sequence>MRILITLFLMSVLAGSYARAQTADIQLDDYVYSEEIKTILLYPAVDDPEDPRRLIGPPVIPLETDRPLVMEFDDLTADYRGFRAKLIHCNADWSRSVLNDIEYTYEFNDYPITQFSQSFSTKVPYYHYRMEVPRVKLSGNYVLMVYSERNRKPVFTRRFMVYENKVRITAQARFSQGIREQRTDQQIDFSLDHKGYQVVAPQTDLKVVIRKNFRWNLTRSGFKPTQVRPFDQVLDYQFFDLENTFPGGNEYRYWDSRTLAARGFGIYELDRGDESTRLILSPDESRARGAYIQMDDLNGQYIVDQRESGRGSTEADYTPVVFTLRIPEVTDAKVYVNGGFLLWLLTAENEMKYNADMQAYQAVILVKQGVINYNYTVLPSGKTQANESLIEGDYAATENDYDILVYNRPPAARADHLVGYRTVEWNRRR</sequence>
<organism evidence="3 4">
    <name type="scientific">Arundinibacter roseus</name>
    <dbReference type="NCBI Taxonomy" id="2070510"/>
    <lineage>
        <taxon>Bacteria</taxon>
        <taxon>Pseudomonadati</taxon>
        <taxon>Bacteroidota</taxon>
        <taxon>Cytophagia</taxon>
        <taxon>Cytophagales</taxon>
        <taxon>Spirosomataceae</taxon>
        <taxon>Arundinibacter</taxon>
    </lineage>
</organism>
<gene>
    <name evidence="3" type="ORF">EZE20_19550</name>
</gene>
<dbReference type="RefSeq" id="WP_132120870.1">
    <property type="nucleotide sequence ID" value="NZ_SMJU01000014.1"/>
</dbReference>